<accession>A0A381QZH4</accession>
<protein>
    <recommendedName>
        <fullName evidence="1">N-acetyltransferase domain-containing protein</fullName>
    </recommendedName>
</protein>
<dbReference type="Gene3D" id="3.40.630.30">
    <property type="match status" value="1"/>
</dbReference>
<dbReference type="SUPFAM" id="SSF55729">
    <property type="entry name" value="Acyl-CoA N-acyltransferases (Nat)"/>
    <property type="match status" value="1"/>
</dbReference>
<dbReference type="PROSITE" id="PS51186">
    <property type="entry name" value="GNAT"/>
    <property type="match status" value="1"/>
</dbReference>
<feature type="domain" description="N-acetyltransferase" evidence="1">
    <location>
        <begin position="4"/>
        <end position="204"/>
    </location>
</feature>
<dbReference type="GO" id="GO:0016747">
    <property type="term" value="F:acyltransferase activity, transferring groups other than amino-acyl groups"/>
    <property type="evidence" value="ECO:0007669"/>
    <property type="project" value="InterPro"/>
</dbReference>
<dbReference type="EMBL" id="UINC01001609">
    <property type="protein sequence ID" value="SUZ84846.1"/>
    <property type="molecule type" value="Genomic_DNA"/>
</dbReference>
<dbReference type="AlphaFoldDB" id="A0A381QZH4"/>
<dbReference type="Pfam" id="PF00583">
    <property type="entry name" value="Acetyltransf_1"/>
    <property type="match status" value="1"/>
</dbReference>
<evidence type="ECO:0000313" key="2">
    <source>
        <dbReference type="EMBL" id="SUZ84846.1"/>
    </source>
</evidence>
<name>A0A381QZH4_9ZZZZ</name>
<dbReference type="CDD" id="cd04301">
    <property type="entry name" value="NAT_SF"/>
    <property type="match status" value="1"/>
</dbReference>
<sequence>MVEITYAPLQARWATELAAIERAAFPTAGIADLMVEKDILALCEKFPDGGFVALDGETPVGMGVGILIDFDFDEPNHSLDDLTGENSCGNHSDNADWYYGVTIAVAANYRRLGIGHQLYIRRKDIVRRLGKKGIVAGGVIPGYKDHIGNMTADEYVDRVRAGELYDPTLSFQLENGFEAVGAIPDYMDDPAVGNNAVLIVWRNPDLVDT</sequence>
<evidence type="ECO:0000259" key="1">
    <source>
        <dbReference type="PROSITE" id="PS51186"/>
    </source>
</evidence>
<proteinExistence type="predicted"/>
<dbReference type="InterPro" id="IPR016181">
    <property type="entry name" value="Acyl_CoA_acyltransferase"/>
</dbReference>
<reference evidence="2" key="1">
    <citation type="submission" date="2018-05" db="EMBL/GenBank/DDBJ databases">
        <authorList>
            <person name="Lanie J.A."/>
            <person name="Ng W.-L."/>
            <person name="Kazmierczak K.M."/>
            <person name="Andrzejewski T.M."/>
            <person name="Davidsen T.M."/>
            <person name="Wayne K.J."/>
            <person name="Tettelin H."/>
            <person name="Glass J.I."/>
            <person name="Rusch D."/>
            <person name="Podicherti R."/>
            <person name="Tsui H.-C.T."/>
            <person name="Winkler M.E."/>
        </authorList>
    </citation>
    <scope>NUCLEOTIDE SEQUENCE</scope>
</reference>
<gene>
    <name evidence="2" type="ORF">METZ01_LOCUS37700</name>
</gene>
<dbReference type="InterPro" id="IPR000182">
    <property type="entry name" value="GNAT_dom"/>
</dbReference>
<organism evidence="2">
    <name type="scientific">marine metagenome</name>
    <dbReference type="NCBI Taxonomy" id="408172"/>
    <lineage>
        <taxon>unclassified sequences</taxon>
        <taxon>metagenomes</taxon>
        <taxon>ecological metagenomes</taxon>
    </lineage>
</organism>